<feature type="chain" id="PRO_5047099895" description="Spore coat protein U (SCPU) domain-containing protein" evidence="1">
    <location>
        <begin position="20"/>
        <end position="172"/>
    </location>
</feature>
<keyword evidence="3" id="KW-1185">Reference proteome</keyword>
<evidence type="ECO:0008006" key="4">
    <source>
        <dbReference type="Google" id="ProtNLM"/>
    </source>
</evidence>
<gene>
    <name evidence="2" type="ORF">QO006_002953</name>
</gene>
<organism evidence="2 3">
    <name type="scientific">Deinococcus enclensis</name>
    <dbReference type="NCBI Taxonomy" id="1049582"/>
    <lineage>
        <taxon>Bacteria</taxon>
        <taxon>Thermotogati</taxon>
        <taxon>Deinococcota</taxon>
        <taxon>Deinococci</taxon>
        <taxon>Deinococcales</taxon>
        <taxon>Deinococcaceae</taxon>
        <taxon>Deinococcus</taxon>
    </lineage>
</organism>
<dbReference type="RefSeq" id="WP_307467621.1">
    <property type="nucleotide sequence ID" value="NZ_JAURUR010000012.1"/>
</dbReference>
<evidence type="ECO:0000313" key="3">
    <source>
        <dbReference type="Proteomes" id="UP001232163"/>
    </source>
</evidence>
<accession>A0ABT9MFX1</accession>
<comment type="caution">
    <text evidence="2">The sequence shown here is derived from an EMBL/GenBank/DDBJ whole genome shotgun (WGS) entry which is preliminary data.</text>
</comment>
<proteinExistence type="predicted"/>
<keyword evidence="1" id="KW-0732">Signal</keyword>
<protein>
    <recommendedName>
        <fullName evidence="4">Spore coat protein U (SCPU) domain-containing protein</fullName>
    </recommendedName>
</protein>
<dbReference type="EMBL" id="JAURUR010000012">
    <property type="protein sequence ID" value="MDP9765502.1"/>
    <property type="molecule type" value="Genomic_DNA"/>
</dbReference>
<name>A0ABT9MFX1_9DEIO</name>
<feature type="signal peptide" evidence="1">
    <location>
        <begin position="1"/>
        <end position="19"/>
    </location>
</feature>
<evidence type="ECO:0000313" key="2">
    <source>
        <dbReference type="EMBL" id="MDP9765502.1"/>
    </source>
</evidence>
<reference evidence="2 3" key="1">
    <citation type="submission" date="2023-07" db="EMBL/GenBank/DDBJ databases">
        <title>Genomic Encyclopedia of Type Strains, Phase IV (KMG-IV): sequencing the most valuable type-strain genomes for metagenomic binning, comparative biology and taxonomic classification.</title>
        <authorList>
            <person name="Goeker M."/>
        </authorList>
    </citation>
    <scope>NUCLEOTIDE SEQUENCE [LARGE SCALE GENOMIC DNA]</scope>
    <source>
        <strain evidence="2 3">NIO-1023</strain>
    </source>
</reference>
<evidence type="ECO:0000256" key="1">
    <source>
        <dbReference type="SAM" id="SignalP"/>
    </source>
</evidence>
<sequence length="172" mass="17141">MKNLMTLAAALLVSAPAVAGSATMSVNFSAVVSNTCHVSGQGSALSGSAGPVPATVANYTALGATSSSAIGAGFIIECTKGTDVTVTATPTDGTATTVASYGVASTPAAMKLFKGSDFLNGLYTIQVNRQDSASQTSGDLYGGSVSYTPTAGQWGAPKGTYNSILTITFEYN</sequence>
<dbReference type="Proteomes" id="UP001232163">
    <property type="component" value="Unassembled WGS sequence"/>
</dbReference>